<dbReference type="Proteomes" id="UP000193404">
    <property type="component" value="Chromosome"/>
</dbReference>
<accession>A0A1W6K103</accession>
<sequence>MNHKVLSFFVIGLLIITSLLYYLYSSGYFYIVKIEGENIIIKSDNLELSKNINISLSNSTIITHGGQLIDFNLTILNNNEALCINITRITVSSPFILISAPHLPITVFPNSTSSAIISIKTPMAEYSSPIIISLYVVSSKA</sequence>
<dbReference type="EMBL" id="CP020477">
    <property type="protein sequence ID" value="ARM76175.1"/>
    <property type="molecule type" value="Genomic_DNA"/>
</dbReference>
<keyword evidence="3" id="KW-1185">Reference proteome</keyword>
<organism evidence="2 3">
    <name type="scientific">Acidianus manzaensis</name>
    <dbReference type="NCBI Taxonomy" id="282676"/>
    <lineage>
        <taxon>Archaea</taxon>
        <taxon>Thermoproteota</taxon>
        <taxon>Thermoprotei</taxon>
        <taxon>Sulfolobales</taxon>
        <taxon>Sulfolobaceae</taxon>
        <taxon>Acidianus</taxon>
    </lineage>
</organism>
<feature type="transmembrane region" description="Helical" evidence="1">
    <location>
        <begin position="6"/>
        <end position="24"/>
    </location>
</feature>
<evidence type="ECO:0000256" key="1">
    <source>
        <dbReference type="SAM" id="Phobius"/>
    </source>
</evidence>
<dbReference type="RefSeq" id="WP_148691958.1">
    <property type="nucleotide sequence ID" value="NZ_CP020477.1"/>
</dbReference>
<keyword evidence="1" id="KW-1133">Transmembrane helix</keyword>
<dbReference type="AlphaFoldDB" id="A0A1W6K103"/>
<dbReference type="STRING" id="282676.B6F84_09175"/>
<gene>
    <name evidence="2" type="ORF">B6F84_09175</name>
</gene>
<keyword evidence="1" id="KW-0812">Transmembrane</keyword>
<proteinExistence type="predicted"/>
<dbReference type="GeneID" id="41591092"/>
<dbReference type="KEGG" id="aman:B6F84_09175"/>
<evidence type="ECO:0000313" key="2">
    <source>
        <dbReference type="EMBL" id="ARM76175.1"/>
    </source>
</evidence>
<evidence type="ECO:0000313" key="3">
    <source>
        <dbReference type="Proteomes" id="UP000193404"/>
    </source>
</evidence>
<protein>
    <submittedName>
        <fullName evidence="2">Uncharacterized protein</fullName>
    </submittedName>
</protein>
<keyword evidence="1" id="KW-0472">Membrane</keyword>
<reference evidence="2 3" key="1">
    <citation type="submission" date="2017-03" db="EMBL/GenBank/DDBJ databases">
        <title>Sulfur activation and transportation mechanism of thermophilic Archaea Acidianus manzaensis YN-25.</title>
        <authorList>
            <person name="Ma Y."/>
            <person name="Yang Y."/>
            <person name="Xia J."/>
        </authorList>
    </citation>
    <scope>NUCLEOTIDE SEQUENCE [LARGE SCALE GENOMIC DNA]</scope>
    <source>
        <strain evidence="2 3">YN-25</strain>
    </source>
</reference>
<name>A0A1W6K103_9CREN</name>